<dbReference type="InterPro" id="IPR003010">
    <property type="entry name" value="C-N_Hydrolase"/>
</dbReference>
<dbReference type="GO" id="GO:0016787">
    <property type="term" value="F:hydrolase activity"/>
    <property type="evidence" value="ECO:0007669"/>
    <property type="project" value="UniProtKB-KW"/>
</dbReference>
<dbReference type="PROSITE" id="PS50263">
    <property type="entry name" value="CN_HYDROLASE"/>
    <property type="match status" value="1"/>
</dbReference>
<comment type="similarity">
    <text evidence="1">Belongs to the carbon-nitrogen hydrolase superfamily. NIT1/NIT2 family.</text>
</comment>
<dbReference type="InterPro" id="IPR036526">
    <property type="entry name" value="C-N_Hydrolase_sf"/>
</dbReference>
<dbReference type="AlphaFoldDB" id="A0A4Q9HMG3"/>
<dbReference type="Gene3D" id="3.60.110.10">
    <property type="entry name" value="Carbon-nitrogen hydrolase"/>
    <property type="match status" value="1"/>
</dbReference>
<dbReference type="GeneID" id="97374970"/>
<evidence type="ECO:0000259" key="2">
    <source>
        <dbReference type="PROSITE" id="PS50263"/>
    </source>
</evidence>
<accession>A0A4Q9HMG3</accession>
<comment type="caution">
    <text evidence="3">The sequence shown here is derived from an EMBL/GenBank/DDBJ whole genome shotgun (WGS) entry which is preliminary data.</text>
</comment>
<dbReference type="Proteomes" id="UP000292452">
    <property type="component" value="Unassembled WGS sequence"/>
</dbReference>
<protein>
    <submittedName>
        <fullName evidence="3">Carbon-nitrogen hydrolase family protein</fullName>
    </submittedName>
</protein>
<dbReference type="RefSeq" id="WP_052856745.1">
    <property type="nucleotide sequence ID" value="NZ_SIXH01000442.1"/>
</dbReference>
<dbReference type="PANTHER" id="PTHR23088">
    <property type="entry name" value="NITRILASE-RELATED"/>
    <property type="match status" value="1"/>
</dbReference>
<feature type="domain" description="CN hydrolase" evidence="2">
    <location>
        <begin position="5"/>
        <end position="240"/>
    </location>
</feature>
<evidence type="ECO:0000313" key="4">
    <source>
        <dbReference type="Proteomes" id="UP000292452"/>
    </source>
</evidence>
<proteinExistence type="inferred from homology"/>
<reference evidence="3 4" key="1">
    <citation type="submission" date="2019-02" db="EMBL/GenBank/DDBJ databases">
        <title>Draft Genome Sequence of Streptomyces sp. AM-2504, identified by 16S rRNA comparative analysis as a Streptomyces Kasugaensis strain.</title>
        <authorList>
            <person name="Napolioni V."/>
            <person name="Giuliodori A.M."/>
            <person name="Spurio R."/>
            <person name="Fabbretti A."/>
        </authorList>
    </citation>
    <scope>NUCLEOTIDE SEQUENCE [LARGE SCALE GENOMIC DNA]</scope>
    <source>
        <strain evidence="3 4">AM-2504</strain>
    </source>
</reference>
<name>A0A4Q9HMG3_STRKA</name>
<dbReference type="SUPFAM" id="SSF56317">
    <property type="entry name" value="Carbon-nitrogen hydrolase"/>
    <property type="match status" value="1"/>
</dbReference>
<sequence length="310" mass="33875">MSRHLRLALVQASAQSFEDFAQGLRSLMKSPNAAELVIYPELHLCSLGAETMSEREYYTAYAEPLDGPRGMALAGLARELGIWLIPGTVLERGADGAVHNTAVVYNPQGELVADYRKIFTWRPYEPMCPGRRFVVFDMPGTGRVGLSICYDAWYPEVTRHLAWMGAELVVNLVQTSTSGRAQEIPLNQANAIVNQIWVASVNGAAPTAQGHSLLVDPEGGIRVAAGMEDTTLLGVIDFDRVAATRKFGTSGDSWPWDQFRADDSPLELPLYNGHIDPATWRPAISPETRNDLRPAGPVVFCRPAGENGPQ</sequence>
<keyword evidence="3" id="KW-0378">Hydrolase</keyword>
<dbReference type="Pfam" id="PF00795">
    <property type="entry name" value="CN_hydrolase"/>
    <property type="match status" value="1"/>
</dbReference>
<dbReference type="EMBL" id="SIXH01000442">
    <property type="protein sequence ID" value="TBO55785.1"/>
    <property type="molecule type" value="Genomic_DNA"/>
</dbReference>
<evidence type="ECO:0000256" key="1">
    <source>
        <dbReference type="ARBA" id="ARBA00010613"/>
    </source>
</evidence>
<dbReference type="PANTHER" id="PTHR23088:SF27">
    <property type="entry name" value="DEAMINATED GLUTATHIONE AMIDASE"/>
    <property type="match status" value="1"/>
</dbReference>
<dbReference type="CDD" id="cd07197">
    <property type="entry name" value="nitrilase"/>
    <property type="match status" value="1"/>
</dbReference>
<evidence type="ECO:0000313" key="3">
    <source>
        <dbReference type="EMBL" id="TBO55785.1"/>
    </source>
</evidence>
<keyword evidence="4" id="KW-1185">Reference proteome</keyword>
<gene>
    <name evidence="3" type="ORF">EYS09_31405</name>
</gene>
<organism evidence="3 4">
    <name type="scientific">Streptomyces kasugaensis</name>
    <dbReference type="NCBI Taxonomy" id="1946"/>
    <lineage>
        <taxon>Bacteria</taxon>
        <taxon>Bacillati</taxon>
        <taxon>Actinomycetota</taxon>
        <taxon>Actinomycetes</taxon>
        <taxon>Kitasatosporales</taxon>
        <taxon>Streptomycetaceae</taxon>
        <taxon>Streptomyces</taxon>
    </lineage>
</organism>